<evidence type="ECO:0000313" key="4">
    <source>
        <dbReference type="Proteomes" id="UP000593576"/>
    </source>
</evidence>
<dbReference type="InterPro" id="IPR040256">
    <property type="entry name" value="At4g02000-like"/>
</dbReference>
<name>A0A7J9LQB3_GOSSC</name>
<feature type="domain" description="CCHC-type" evidence="2">
    <location>
        <begin position="60"/>
        <end position="75"/>
    </location>
</feature>
<proteinExistence type="predicted"/>
<dbReference type="PANTHER" id="PTHR31286:SF173">
    <property type="entry name" value="DUF4283 DOMAIN-CONTAINING PROTEIN"/>
    <property type="match status" value="1"/>
</dbReference>
<keyword evidence="1" id="KW-0863">Zinc-finger</keyword>
<dbReference type="InterPro" id="IPR001878">
    <property type="entry name" value="Znf_CCHC"/>
</dbReference>
<dbReference type="OrthoDB" id="981997at2759"/>
<keyword evidence="4" id="KW-1185">Reference proteome</keyword>
<evidence type="ECO:0000259" key="2">
    <source>
        <dbReference type="PROSITE" id="PS50158"/>
    </source>
</evidence>
<sequence>MEIRGMVGKVTKLDFYTDSGARGRYARMEVYVNLGRPLISKILINGSPQRIEYDNLPVVCFKCGCYGHIKENCRSVTYCSEVKEKGETLEQTSSNSMVAEDGDYGLWIQVERKSRRSTLDGIKKETILKGRKLWDHDFNQKSLTGKKYTINDSKRVNLGLSVGKLFNGHARDPKTNTLSKDYIKQQETQASKEARTDLSKPLSVTYVSLPSAGENKQSLNLVLEAKNHSKVVVKKSSILKPVSEEIGGSGCPSEIKLPREVLKGQDANAKVTGSKGGWKLNKTLKGPINHFKNPENIQVHFADSMKRATELFASEIDENYAKDLSRKK</sequence>
<accession>A0A7J9LQB3</accession>
<gene>
    <name evidence="3" type="ORF">Goshw_021044</name>
</gene>
<dbReference type="PANTHER" id="PTHR31286">
    <property type="entry name" value="GLYCINE-RICH CELL WALL STRUCTURAL PROTEIN 1.8-LIKE"/>
    <property type="match status" value="1"/>
</dbReference>
<evidence type="ECO:0000256" key="1">
    <source>
        <dbReference type="PROSITE-ProRule" id="PRU00047"/>
    </source>
</evidence>
<dbReference type="GO" id="GO:0003676">
    <property type="term" value="F:nucleic acid binding"/>
    <property type="evidence" value="ECO:0007669"/>
    <property type="project" value="InterPro"/>
</dbReference>
<dbReference type="PROSITE" id="PS50158">
    <property type="entry name" value="ZF_CCHC"/>
    <property type="match status" value="1"/>
</dbReference>
<keyword evidence="1" id="KW-0862">Zinc</keyword>
<evidence type="ECO:0000313" key="3">
    <source>
        <dbReference type="EMBL" id="MBA0860766.1"/>
    </source>
</evidence>
<protein>
    <recommendedName>
        <fullName evidence="2">CCHC-type domain-containing protein</fullName>
    </recommendedName>
</protein>
<comment type="caution">
    <text evidence="3">The sequence shown here is derived from an EMBL/GenBank/DDBJ whole genome shotgun (WGS) entry which is preliminary data.</text>
</comment>
<organism evidence="3 4">
    <name type="scientific">Gossypium schwendimanii</name>
    <name type="common">Cotton</name>
    <dbReference type="NCBI Taxonomy" id="34291"/>
    <lineage>
        <taxon>Eukaryota</taxon>
        <taxon>Viridiplantae</taxon>
        <taxon>Streptophyta</taxon>
        <taxon>Embryophyta</taxon>
        <taxon>Tracheophyta</taxon>
        <taxon>Spermatophyta</taxon>
        <taxon>Magnoliopsida</taxon>
        <taxon>eudicotyledons</taxon>
        <taxon>Gunneridae</taxon>
        <taxon>Pentapetalae</taxon>
        <taxon>rosids</taxon>
        <taxon>malvids</taxon>
        <taxon>Malvales</taxon>
        <taxon>Malvaceae</taxon>
        <taxon>Malvoideae</taxon>
        <taxon>Gossypium</taxon>
    </lineage>
</organism>
<dbReference type="AlphaFoldDB" id="A0A7J9LQB3"/>
<reference evidence="3 4" key="1">
    <citation type="journal article" date="2019" name="Genome Biol. Evol.">
        <title>Insights into the evolution of the New World diploid cottons (Gossypium, subgenus Houzingenia) based on genome sequencing.</title>
        <authorList>
            <person name="Grover C.E."/>
            <person name="Arick M.A. 2nd"/>
            <person name="Thrash A."/>
            <person name="Conover J.L."/>
            <person name="Sanders W.S."/>
            <person name="Peterson D.G."/>
            <person name="Frelichowski J.E."/>
            <person name="Scheffler J.A."/>
            <person name="Scheffler B.E."/>
            <person name="Wendel J.F."/>
        </authorList>
    </citation>
    <scope>NUCLEOTIDE SEQUENCE [LARGE SCALE GENOMIC DNA]</scope>
    <source>
        <strain evidence="3">1</strain>
        <tissue evidence="3">Leaf</tissue>
    </source>
</reference>
<dbReference type="EMBL" id="JABFAF010000007">
    <property type="protein sequence ID" value="MBA0860766.1"/>
    <property type="molecule type" value="Genomic_DNA"/>
</dbReference>
<dbReference type="GO" id="GO:0008270">
    <property type="term" value="F:zinc ion binding"/>
    <property type="evidence" value="ECO:0007669"/>
    <property type="project" value="UniProtKB-KW"/>
</dbReference>
<dbReference type="Proteomes" id="UP000593576">
    <property type="component" value="Unassembled WGS sequence"/>
</dbReference>
<keyword evidence="1" id="KW-0479">Metal-binding</keyword>